<dbReference type="EMBL" id="VSRR010010408">
    <property type="protein sequence ID" value="MPC51785.1"/>
    <property type="molecule type" value="Genomic_DNA"/>
</dbReference>
<gene>
    <name evidence="1" type="ORF">E2C01_045639</name>
</gene>
<keyword evidence="2" id="KW-1185">Reference proteome</keyword>
<protein>
    <submittedName>
        <fullName evidence="1">Uncharacterized protein</fullName>
    </submittedName>
</protein>
<comment type="caution">
    <text evidence="1">The sequence shown here is derived from an EMBL/GenBank/DDBJ whole genome shotgun (WGS) entry which is preliminary data.</text>
</comment>
<evidence type="ECO:0000313" key="2">
    <source>
        <dbReference type="Proteomes" id="UP000324222"/>
    </source>
</evidence>
<dbReference type="AlphaFoldDB" id="A0A5B7G302"/>
<evidence type="ECO:0000313" key="1">
    <source>
        <dbReference type="EMBL" id="MPC51785.1"/>
    </source>
</evidence>
<dbReference type="Proteomes" id="UP000324222">
    <property type="component" value="Unassembled WGS sequence"/>
</dbReference>
<accession>A0A5B7G302</accession>
<sequence length="135" mass="14848">MSTSCLCLVSLVTRFQVSYHITTFYATSTLTTPTSPGAAPVCTLLLFCLPTEHAVYDSQGQRDKGVDRLNVSEKCGMERSARHSAPVLRLARVRGGAARMTGRRQVRTLAVKTTAFQLPPMSGTRGPNEWSQLMW</sequence>
<reference evidence="1 2" key="1">
    <citation type="submission" date="2019-05" db="EMBL/GenBank/DDBJ databases">
        <title>Another draft genome of Portunus trituberculatus and its Hox gene families provides insights of decapod evolution.</title>
        <authorList>
            <person name="Jeong J.-H."/>
            <person name="Song I."/>
            <person name="Kim S."/>
            <person name="Choi T."/>
            <person name="Kim D."/>
            <person name="Ryu S."/>
            <person name="Kim W."/>
        </authorList>
    </citation>
    <scope>NUCLEOTIDE SEQUENCE [LARGE SCALE GENOMIC DNA]</scope>
    <source>
        <tissue evidence="1">Muscle</tissue>
    </source>
</reference>
<name>A0A5B7G302_PORTR</name>
<proteinExistence type="predicted"/>
<organism evidence="1 2">
    <name type="scientific">Portunus trituberculatus</name>
    <name type="common">Swimming crab</name>
    <name type="synonym">Neptunus trituberculatus</name>
    <dbReference type="NCBI Taxonomy" id="210409"/>
    <lineage>
        <taxon>Eukaryota</taxon>
        <taxon>Metazoa</taxon>
        <taxon>Ecdysozoa</taxon>
        <taxon>Arthropoda</taxon>
        <taxon>Crustacea</taxon>
        <taxon>Multicrustacea</taxon>
        <taxon>Malacostraca</taxon>
        <taxon>Eumalacostraca</taxon>
        <taxon>Eucarida</taxon>
        <taxon>Decapoda</taxon>
        <taxon>Pleocyemata</taxon>
        <taxon>Brachyura</taxon>
        <taxon>Eubrachyura</taxon>
        <taxon>Portunoidea</taxon>
        <taxon>Portunidae</taxon>
        <taxon>Portuninae</taxon>
        <taxon>Portunus</taxon>
    </lineage>
</organism>